<dbReference type="InterPro" id="IPR045113">
    <property type="entry name" value="Rpb7-like"/>
</dbReference>
<dbReference type="InterPro" id="IPR041901">
    <property type="entry name" value="RNAP_I_Rpa43_N"/>
</dbReference>
<evidence type="ECO:0000256" key="7">
    <source>
        <dbReference type="RuleBase" id="RU369086"/>
    </source>
</evidence>
<dbReference type="EMBL" id="CP034459">
    <property type="protein sequence ID" value="QBM89171.1"/>
    <property type="molecule type" value="Genomic_DNA"/>
</dbReference>
<dbReference type="InterPro" id="IPR036898">
    <property type="entry name" value="RNA_pol_Rpb7-like_N_sf"/>
</dbReference>
<proteinExistence type="inferred from homology"/>
<evidence type="ECO:0000256" key="3">
    <source>
        <dbReference type="ARBA" id="ARBA00022478"/>
    </source>
</evidence>
<sequence>MDASQTCVQAAQFFSNGSSKSLRLRFQDELARNNVNITEMSAETRAADDNFNELDLKKRRLNKSSNVVNAKGQSECFRVVRTSMYVSLAPCHITNPVNGVKAQHLDPLIMTYFPKARGVVLSYFNVNLQSKDSSEEGLEALLAKVTESSAFAFMWITVDLLIWHPQLGDLLQGYVYMQTASHIGLLVHDTFNASIKFRNIPQDWEFVPSQADEVGESEDALQTSSSKFKSFGYWTDASGTKVEGKVSFSVKAIYTSGKMLSIEGTLLTPESELDVQPVSNESSAPAAKHITFDDEPTPETSEAVEEKSEAIPTYEAVSGDNANSSSSEEDEESE</sequence>
<evidence type="ECO:0000313" key="11">
    <source>
        <dbReference type="EMBL" id="QBM89171.1"/>
    </source>
</evidence>
<feature type="domain" description="RNA polymerase Rpb7-like N-terminal" evidence="9">
    <location>
        <begin position="83"/>
        <end position="131"/>
    </location>
</feature>
<dbReference type="AlphaFoldDB" id="A0A4P6XT47"/>
<dbReference type="InterPro" id="IPR005576">
    <property type="entry name" value="Rpb7-like_N"/>
</dbReference>
<organism evidence="11 12">
    <name type="scientific">Metschnikowia aff. pulcherrima</name>
    <dbReference type="NCBI Taxonomy" id="2163413"/>
    <lineage>
        <taxon>Eukaryota</taxon>
        <taxon>Fungi</taxon>
        <taxon>Dikarya</taxon>
        <taxon>Ascomycota</taxon>
        <taxon>Saccharomycotina</taxon>
        <taxon>Pichiomycetes</taxon>
        <taxon>Metschnikowiaceae</taxon>
        <taxon>Metschnikowia</taxon>
    </lineage>
</organism>
<evidence type="ECO:0000256" key="4">
    <source>
        <dbReference type="ARBA" id="ARBA00022553"/>
    </source>
</evidence>
<dbReference type="GO" id="GO:0006362">
    <property type="term" value="P:transcription elongation by RNA polymerase I"/>
    <property type="evidence" value="ECO:0007669"/>
    <property type="project" value="UniProtKB-ARBA"/>
</dbReference>
<keyword evidence="3 7" id="KW-0240">DNA-directed RNA polymerase</keyword>
<gene>
    <name evidence="11" type="primary">MPUL0D02340</name>
    <name evidence="11" type="ORF">METSCH_D02340</name>
</gene>
<dbReference type="Gene3D" id="3.30.1490.120">
    <property type="entry name" value="RNA polymerase Rpb7-like, N-terminal domain"/>
    <property type="match status" value="1"/>
</dbReference>
<dbReference type="PANTHER" id="PTHR12709:SF5">
    <property type="entry name" value="DNA-DIRECTED RNA POLYMERASE I SUBUNIT RPA43"/>
    <property type="match status" value="1"/>
</dbReference>
<comment type="similarity">
    <text evidence="2">Belongs to the eukaryotic RPA43 RNA polymerase subunit family.</text>
</comment>
<evidence type="ECO:0000256" key="8">
    <source>
        <dbReference type="SAM" id="MobiDB-lite"/>
    </source>
</evidence>
<keyword evidence="6 7" id="KW-0539">Nucleus</keyword>
<evidence type="ECO:0000256" key="6">
    <source>
        <dbReference type="ARBA" id="ARBA00023242"/>
    </source>
</evidence>
<dbReference type="Pfam" id="PF03876">
    <property type="entry name" value="SHS2_Rpb7-N"/>
    <property type="match status" value="1"/>
</dbReference>
<dbReference type="Gene3D" id="2.40.50.1060">
    <property type="match status" value="1"/>
</dbReference>
<evidence type="ECO:0000313" key="12">
    <source>
        <dbReference type="Proteomes" id="UP000292447"/>
    </source>
</evidence>
<dbReference type="Pfam" id="PF17875">
    <property type="entry name" value="RPA43_OB"/>
    <property type="match status" value="1"/>
</dbReference>
<comment type="function">
    <text evidence="7">DNA-dependent RNA polymerase which catalyzes the transcription of DNA into RNA using the four ribonucleoside triphosphates as substrates.</text>
</comment>
<accession>A0A4P6XT47</accession>
<keyword evidence="4" id="KW-0597">Phosphoprotein</keyword>
<protein>
    <recommendedName>
        <fullName evidence="7">DNA-directed RNA polymerase subunit</fullName>
    </recommendedName>
</protein>
<dbReference type="PANTHER" id="PTHR12709">
    <property type="entry name" value="DNA-DIRECTED RNA POLYMERASE II, III"/>
    <property type="match status" value="1"/>
</dbReference>
<dbReference type="STRING" id="2163413.A0A4P6XT47"/>
<dbReference type="GO" id="GO:0006361">
    <property type="term" value="P:transcription initiation at RNA polymerase I promoter"/>
    <property type="evidence" value="ECO:0007669"/>
    <property type="project" value="UniProtKB-ARBA"/>
</dbReference>
<evidence type="ECO:0000259" key="9">
    <source>
        <dbReference type="Pfam" id="PF03876"/>
    </source>
</evidence>
<comment type="subcellular location">
    <subcellularLocation>
        <location evidence="1">Nucleus</location>
        <location evidence="1">Nucleolus</location>
    </subcellularLocation>
</comment>
<evidence type="ECO:0000256" key="1">
    <source>
        <dbReference type="ARBA" id="ARBA00004604"/>
    </source>
</evidence>
<dbReference type="Proteomes" id="UP000292447">
    <property type="component" value="Chromosome IV"/>
</dbReference>
<dbReference type="FunFam" id="3.30.1490.120:FF:000004">
    <property type="entry name" value="RNA polymerase I subunit Rpa43"/>
    <property type="match status" value="1"/>
</dbReference>
<keyword evidence="12" id="KW-1185">Reference proteome</keyword>
<reference evidence="12" key="1">
    <citation type="submission" date="2019-03" db="EMBL/GenBank/DDBJ databases">
        <title>Snf2 controls pulcherriminic acid biosynthesis and connects pigmentation and antifungal activity of the yeast Metschnikowia pulcherrima.</title>
        <authorList>
            <person name="Gore-Lloyd D."/>
            <person name="Sumann I."/>
            <person name="Brachmann A.O."/>
            <person name="Schneeberger K."/>
            <person name="Ortiz-Merino R.A."/>
            <person name="Moreno-Beltran M."/>
            <person name="Schlaefli M."/>
            <person name="Kirner P."/>
            <person name="Santos Kron A."/>
            <person name="Wolfe K.H."/>
            <person name="Piel J."/>
            <person name="Ahrens C.H."/>
            <person name="Henk D."/>
            <person name="Freimoser F.M."/>
        </authorList>
    </citation>
    <scope>NUCLEOTIDE SEQUENCE [LARGE SCALE GENOMIC DNA]</scope>
    <source>
        <strain evidence="12">APC 1.2</strain>
    </source>
</reference>
<keyword evidence="5 7" id="KW-0804">Transcription</keyword>
<evidence type="ECO:0000256" key="5">
    <source>
        <dbReference type="ARBA" id="ARBA00023163"/>
    </source>
</evidence>
<evidence type="ECO:0000256" key="2">
    <source>
        <dbReference type="ARBA" id="ARBA00005930"/>
    </source>
</evidence>
<evidence type="ECO:0000259" key="10">
    <source>
        <dbReference type="Pfam" id="PF17875"/>
    </source>
</evidence>
<feature type="region of interest" description="Disordered" evidence="8">
    <location>
        <begin position="272"/>
        <end position="334"/>
    </location>
</feature>
<dbReference type="GO" id="GO:0005736">
    <property type="term" value="C:RNA polymerase I complex"/>
    <property type="evidence" value="ECO:0007669"/>
    <property type="project" value="UniProtKB-ARBA"/>
</dbReference>
<feature type="domain" description="RPA43 OB" evidence="10">
    <location>
        <begin position="165"/>
        <end position="267"/>
    </location>
</feature>
<dbReference type="InterPro" id="IPR041178">
    <property type="entry name" value="RPA43_OB"/>
</dbReference>
<dbReference type="CDD" id="cd04328">
    <property type="entry name" value="RNAP_I_Rpa43_N"/>
    <property type="match status" value="1"/>
</dbReference>
<name>A0A4P6XT47_9ASCO</name>